<dbReference type="RefSeq" id="XP_025464924.1">
    <property type="nucleotide sequence ID" value="XM_025605891.1"/>
</dbReference>
<dbReference type="PANTHER" id="PTHR39217:SF1">
    <property type="entry name" value="GLUTATHIONE SYNTHETASE"/>
    <property type="match status" value="1"/>
</dbReference>
<dbReference type="GeneID" id="37108034"/>
<dbReference type="Proteomes" id="UP000246702">
    <property type="component" value="Unassembled WGS sequence"/>
</dbReference>
<sequence>MRPVVEPPTRILFLTTQQPSTIKAEWPFYQNYDLPDLLKEKGALVNFKSWMDEDILAALEQVDIVTFLWCNEYYKYPGRFFSFLDQVDKSIKARLHAPRIVNPIELVRWNADKRYLLDMKEEGFEIPKTQLVEPQKYSVSGLHALIQNFSPPGSVVLKPSMSASSTLTRRIASTTTLNADDVAFLELCTLGGLRSSLVIQQFEPDIRTGEYSFIFVGPHLTHAMLKCPGRGEFRVQDEYGGSARLVDIGGLKLRTLQAVRAVFGTLQRRFGMTPTGELGYARIDGLITEDRPFVLMEIEVIEPHLWLETGKGIDRLLSLLTSA</sequence>
<dbReference type="OrthoDB" id="406765at2759"/>
<dbReference type="InterPro" id="IPR053191">
    <property type="entry name" value="DcsG_Biosynth_Enzyme"/>
</dbReference>
<dbReference type="STRING" id="1450535.A0A317W257"/>
<evidence type="ECO:0008006" key="3">
    <source>
        <dbReference type="Google" id="ProtNLM"/>
    </source>
</evidence>
<dbReference type="AlphaFoldDB" id="A0A317W257"/>
<accession>A0A317W257</accession>
<keyword evidence="2" id="KW-1185">Reference proteome</keyword>
<dbReference type="EMBL" id="MSFK01000023">
    <property type="protein sequence ID" value="PWY79352.1"/>
    <property type="molecule type" value="Genomic_DNA"/>
</dbReference>
<reference evidence="1 2" key="1">
    <citation type="submission" date="2016-12" db="EMBL/GenBank/DDBJ databases">
        <title>The genomes of Aspergillus section Nigri reveals drivers in fungal speciation.</title>
        <authorList>
            <consortium name="DOE Joint Genome Institute"/>
            <person name="Vesth T.C."/>
            <person name="Nybo J."/>
            <person name="Theobald S."/>
            <person name="Brandl J."/>
            <person name="Frisvad J.C."/>
            <person name="Nielsen K.F."/>
            <person name="Lyhne E.K."/>
            <person name="Kogle M.E."/>
            <person name="Kuo A."/>
            <person name="Riley R."/>
            <person name="Clum A."/>
            <person name="Nolan M."/>
            <person name="Lipzen A."/>
            <person name="Salamov A."/>
            <person name="Henrissat B."/>
            <person name="Wiebenga A."/>
            <person name="De Vries R.P."/>
            <person name="Grigoriev I.V."/>
            <person name="Mortensen U.H."/>
            <person name="Andersen M.R."/>
            <person name="Baker S.E."/>
        </authorList>
    </citation>
    <scope>NUCLEOTIDE SEQUENCE [LARGE SCALE GENOMIC DNA]</scope>
    <source>
        <strain evidence="1 2">CBS 115572</strain>
    </source>
</reference>
<dbReference type="SUPFAM" id="SSF56059">
    <property type="entry name" value="Glutathione synthetase ATP-binding domain-like"/>
    <property type="match status" value="1"/>
</dbReference>
<evidence type="ECO:0000313" key="2">
    <source>
        <dbReference type="Proteomes" id="UP000246702"/>
    </source>
</evidence>
<dbReference type="PANTHER" id="PTHR39217">
    <property type="match status" value="1"/>
</dbReference>
<evidence type="ECO:0000313" key="1">
    <source>
        <dbReference type="EMBL" id="PWY79352.1"/>
    </source>
</evidence>
<gene>
    <name evidence="1" type="ORF">BO94DRAFT_164610</name>
</gene>
<name>A0A317W257_9EURO</name>
<comment type="caution">
    <text evidence="1">The sequence shown here is derived from an EMBL/GenBank/DDBJ whole genome shotgun (WGS) entry which is preliminary data.</text>
</comment>
<protein>
    <recommendedName>
        <fullName evidence="3">ATP-grasp domain-containing protein</fullName>
    </recommendedName>
</protein>
<organism evidence="1 2">
    <name type="scientific">Aspergillus sclerotioniger CBS 115572</name>
    <dbReference type="NCBI Taxonomy" id="1450535"/>
    <lineage>
        <taxon>Eukaryota</taxon>
        <taxon>Fungi</taxon>
        <taxon>Dikarya</taxon>
        <taxon>Ascomycota</taxon>
        <taxon>Pezizomycotina</taxon>
        <taxon>Eurotiomycetes</taxon>
        <taxon>Eurotiomycetidae</taxon>
        <taxon>Eurotiales</taxon>
        <taxon>Aspergillaceae</taxon>
        <taxon>Aspergillus</taxon>
        <taxon>Aspergillus subgen. Circumdati</taxon>
    </lineage>
</organism>
<proteinExistence type="predicted"/>